<feature type="domain" description="Phage terminase large subunit GpA ATPase" evidence="2">
    <location>
        <begin position="42"/>
        <end position="288"/>
    </location>
</feature>
<dbReference type="Pfam" id="PF20454">
    <property type="entry name" value="GpA_nuclease"/>
    <property type="match status" value="1"/>
</dbReference>
<dbReference type="GO" id="GO:0004519">
    <property type="term" value="F:endonuclease activity"/>
    <property type="evidence" value="ECO:0007669"/>
    <property type="project" value="InterPro"/>
</dbReference>
<dbReference type="AlphaFoldDB" id="A0A918DB94"/>
<dbReference type="Pfam" id="PF05876">
    <property type="entry name" value="GpA_ATPase"/>
    <property type="match status" value="1"/>
</dbReference>
<dbReference type="InterPro" id="IPR046453">
    <property type="entry name" value="GpA_ATPase"/>
</dbReference>
<evidence type="ECO:0000256" key="1">
    <source>
        <dbReference type="SAM" id="MobiDB-lite"/>
    </source>
</evidence>
<evidence type="ECO:0000313" key="4">
    <source>
        <dbReference type="EMBL" id="GGO26724.1"/>
    </source>
</evidence>
<evidence type="ECO:0000313" key="5">
    <source>
        <dbReference type="Proteomes" id="UP000598196"/>
    </source>
</evidence>
<sequence>MGFLGSAESAVLRGIALAILPPPPPDITRWCEENIEFDERSPFPGPFRIDRFPFLRRIHDVLSPEHPCREVTVRGSAQWGKTVSVLNPTVAAWHEYGPLDSLVVHPTTSSATEWVRTKWMPMRRQAPSLRLIFGDGRGEQTDTLHNQETIRRDGSLKVVSAGSPDDLAGTTRRLVLMDDVSKFEMTPKGDPEQLAVSRAAGFEDAKIVRISTPQVVGTCRVSRAFTRSTQEFYHVPCPHCGNMAPLTWENFRKNLQPERLSAAHFTCEACGCVIDHSHKVAMVAAGQWVAHNPAGDHPGFHLWRAYVPQRDWASIAVEYAQVMGWTGLALTEAGQAAMRDPVDAQTEQTFWNDVLGLPYEQASKGPDWEKLRDRVENADSETGRPIQRGMVPATGVILAAGVDCQGDRIEVQIVAFGRNYRRWVIDNQVIPHHISTDEARGALNQLLKSSWRTEAGRRIGLDVLAIDGGAYTEDVWDWALTHPFTRVMVTKGATSAMAPPLKRMEFDKRTDRMARRKRKQGFVVGVSQLKADFYTWLDKVDPAERGFCRFAAGLGDEYYRQITSEVRILKRATSGVMVSRWVIAEAGRRNEALDTMIMAEAGARYKQWTYMSDAAWDQLDAERGGPAEEPQGDLFSLAIPVVAPQPVAETPEPPTVPPVSGQIAPRPTAAPQVDDGPAWVPERKDWI</sequence>
<dbReference type="RefSeq" id="WP_146285470.1">
    <property type="nucleotide sequence ID" value="NZ_BMLP01000001.1"/>
</dbReference>
<gene>
    <name evidence="4" type="ORF">GCM10010991_07650</name>
</gene>
<feature type="domain" description="Terminase large subunit GpA endonuclease" evidence="3">
    <location>
        <begin position="297"/>
        <end position="607"/>
    </location>
</feature>
<dbReference type="OrthoDB" id="5181253at2"/>
<feature type="region of interest" description="Disordered" evidence="1">
    <location>
        <begin position="646"/>
        <end position="687"/>
    </location>
</feature>
<name>A0A918DB94_9RHOB</name>
<dbReference type="EMBL" id="BMLP01000001">
    <property type="protein sequence ID" value="GGO26724.1"/>
    <property type="molecule type" value="Genomic_DNA"/>
</dbReference>
<accession>A0A918DB94</accession>
<dbReference type="GO" id="GO:0016887">
    <property type="term" value="F:ATP hydrolysis activity"/>
    <property type="evidence" value="ECO:0007669"/>
    <property type="project" value="InterPro"/>
</dbReference>
<organism evidence="4 5">
    <name type="scientific">Gemmobacter aquaticus</name>
    <dbReference type="NCBI Taxonomy" id="490185"/>
    <lineage>
        <taxon>Bacteria</taxon>
        <taxon>Pseudomonadati</taxon>
        <taxon>Pseudomonadota</taxon>
        <taxon>Alphaproteobacteria</taxon>
        <taxon>Rhodobacterales</taxon>
        <taxon>Paracoccaceae</taxon>
        <taxon>Gemmobacter</taxon>
    </lineage>
</organism>
<dbReference type="InterPro" id="IPR027417">
    <property type="entry name" value="P-loop_NTPase"/>
</dbReference>
<reference evidence="4 5" key="1">
    <citation type="journal article" date="2014" name="Int. J. Syst. Evol. Microbiol.">
        <title>Complete genome sequence of Corynebacterium casei LMG S-19264T (=DSM 44701T), isolated from a smear-ripened cheese.</title>
        <authorList>
            <consortium name="US DOE Joint Genome Institute (JGI-PGF)"/>
            <person name="Walter F."/>
            <person name="Albersmeier A."/>
            <person name="Kalinowski J."/>
            <person name="Ruckert C."/>
        </authorList>
    </citation>
    <scope>NUCLEOTIDE SEQUENCE [LARGE SCALE GENOMIC DNA]</scope>
    <source>
        <strain evidence="4 5">CGMCC 1.7029</strain>
    </source>
</reference>
<keyword evidence="5" id="KW-1185">Reference proteome</keyword>
<proteinExistence type="predicted"/>
<dbReference type="Proteomes" id="UP000598196">
    <property type="component" value="Unassembled WGS sequence"/>
</dbReference>
<evidence type="ECO:0000259" key="2">
    <source>
        <dbReference type="Pfam" id="PF05876"/>
    </source>
</evidence>
<evidence type="ECO:0000259" key="3">
    <source>
        <dbReference type="Pfam" id="PF20454"/>
    </source>
</evidence>
<comment type="caution">
    <text evidence="4">The sequence shown here is derived from an EMBL/GenBank/DDBJ whole genome shotgun (WGS) entry which is preliminary data.</text>
</comment>
<protein>
    <submittedName>
        <fullName evidence="4">Terminase</fullName>
    </submittedName>
</protein>
<dbReference type="InterPro" id="IPR046454">
    <property type="entry name" value="GpA_endonuclease"/>
</dbReference>
<dbReference type="Gene3D" id="3.40.50.300">
    <property type="entry name" value="P-loop containing nucleotide triphosphate hydrolases"/>
    <property type="match status" value="1"/>
</dbReference>